<dbReference type="RefSeq" id="WP_148759188.1">
    <property type="nucleotide sequence ID" value="NZ_VSRQ01000002.1"/>
</dbReference>
<dbReference type="Pfam" id="PF13424">
    <property type="entry name" value="TPR_12"/>
    <property type="match status" value="1"/>
</dbReference>
<evidence type="ECO:0000313" key="4">
    <source>
        <dbReference type="Proteomes" id="UP000323505"/>
    </source>
</evidence>
<sequence>MFHPRRDESRVILIGTATYQNYPDIQAVRNNLQVMREVLSQAEVGGFDERHCHGMTDFQSPERLAEHLQSVAAEATDILVVYLSGIGVAARDGELWFALQRTNPKNLHYTALPLTLVQEGMKSSPARIKILIVECSHSGRALHRSTVHDSISHIVPGKDRETDTYVLTACSEKDITWHLDDDELTPFTAALTQLLREPHKDHPDGLPVGAIFELLRQKMLALGLPEPQQHGEYLVRDLVLVGNSGRPSVDGADLTGGPSGGTGQLPWVSGTTSEPAVPPPENQEEALTKLLDKARHVAGAASRVGDEAESESQDCRDPTPVYLELDTIITEMLRLAGPEHEKIMEVRDLQGSWYARAGRLPDARMLHERLLETRQARLGLQHADVLTTRHHLANVIGLMGDQREAVERLQVLVDDRREVLGEAHPDTLTSTAALAHWTGKTGNPVSAAQMYGSLYDHYAWQHGTQALLTLRVQEELVTWLDIAGNVADALEACDKLIEAWRASGRPNPAKFQEKRDSLARKVQDER</sequence>
<accession>A0A5D3FTF3</accession>
<gene>
    <name evidence="3" type="ORF">FXF68_13235</name>
</gene>
<keyword evidence="4" id="KW-1185">Reference proteome</keyword>
<dbReference type="EMBL" id="VSRQ01000002">
    <property type="protein sequence ID" value="TYK51364.1"/>
    <property type="molecule type" value="Genomic_DNA"/>
</dbReference>
<dbReference type="Pfam" id="PF00656">
    <property type="entry name" value="Peptidase_C14"/>
    <property type="match status" value="1"/>
</dbReference>
<dbReference type="InterPro" id="IPR053137">
    <property type="entry name" value="NLR-like"/>
</dbReference>
<evidence type="ECO:0000259" key="2">
    <source>
        <dbReference type="Pfam" id="PF00656"/>
    </source>
</evidence>
<evidence type="ECO:0000313" key="3">
    <source>
        <dbReference type="EMBL" id="TYK51364.1"/>
    </source>
</evidence>
<dbReference type="InterPro" id="IPR011990">
    <property type="entry name" value="TPR-like_helical_dom_sf"/>
</dbReference>
<feature type="domain" description="Peptidase C14 caspase" evidence="2">
    <location>
        <begin position="11"/>
        <end position="219"/>
    </location>
</feature>
<dbReference type="AlphaFoldDB" id="A0A5D3FTF3"/>
<dbReference type="PANTHER" id="PTHR46082:SF6">
    <property type="entry name" value="AAA+ ATPASE DOMAIN-CONTAINING PROTEIN-RELATED"/>
    <property type="match status" value="1"/>
</dbReference>
<feature type="compositionally biased region" description="Basic and acidic residues" evidence="1">
    <location>
        <begin position="511"/>
        <end position="526"/>
    </location>
</feature>
<dbReference type="NCBIfam" id="NF047832">
    <property type="entry name" value="caspase_w_EACC1"/>
    <property type="match status" value="1"/>
</dbReference>
<feature type="region of interest" description="Disordered" evidence="1">
    <location>
        <begin position="507"/>
        <end position="526"/>
    </location>
</feature>
<reference evidence="3 4" key="1">
    <citation type="submission" date="2019-08" db="EMBL/GenBank/DDBJ databases">
        <title>Actinomadura sp. nov. CYP1-5 isolated from mountain soil.</title>
        <authorList>
            <person name="Songsumanus A."/>
            <person name="Kuncharoen N."/>
            <person name="Kudo T."/>
            <person name="Yuki M."/>
            <person name="Igarashi Y."/>
            <person name="Tanasupawat S."/>
        </authorList>
    </citation>
    <scope>NUCLEOTIDE SEQUENCE [LARGE SCALE GENOMIC DNA]</scope>
    <source>
        <strain evidence="3 4">CYP1-5</strain>
    </source>
</reference>
<dbReference type="Gene3D" id="3.40.50.1460">
    <property type="match status" value="1"/>
</dbReference>
<dbReference type="Gene3D" id="1.25.40.10">
    <property type="entry name" value="Tetratricopeptide repeat domain"/>
    <property type="match status" value="1"/>
</dbReference>
<dbReference type="SUPFAM" id="SSF52129">
    <property type="entry name" value="Caspase-like"/>
    <property type="match status" value="1"/>
</dbReference>
<organism evidence="3 4">
    <name type="scientific">Actinomadura decatromicini</name>
    <dbReference type="NCBI Taxonomy" id="2604572"/>
    <lineage>
        <taxon>Bacteria</taxon>
        <taxon>Bacillati</taxon>
        <taxon>Actinomycetota</taxon>
        <taxon>Actinomycetes</taxon>
        <taxon>Streptosporangiales</taxon>
        <taxon>Thermomonosporaceae</taxon>
        <taxon>Actinomadura</taxon>
    </lineage>
</organism>
<dbReference type="InterPro" id="IPR011600">
    <property type="entry name" value="Pept_C14_caspase"/>
</dbReference>
<dbReference type="GO" id="GO:0004197">
    <property type="term" value="F:cysteine-type endopeptidase activity"/>
    <property type="evidence" value="ECO:0007669"/>
    <property type="project" value="InterPro"/>
</dbReference>
<comment type="caution">
    <text evidence="3">The sequence shown here is derived from an EMBL/GenBank/DDBJ whole genome shotgun (WGS) entry which is preliminary data.</text>
</comment>
<protein>
    <submittedName>
        <fullName evidence="3">Tetratricopeptide repeat protein</fullName>
    </submittedName>
</protein>
<dbReference type="InterPro" id="IPR029030">
    <property type="entry name" value="Caspase-like_dom_sf"/>
</dbReference>
<name>A0A5D3FTF3_9ACTN</name>
<dbReference type="Proteomes" id="UP000323505">
    <property type="component" value="Unassembled WGS sequence"/>
</dbReference>
<evidence type="ECO:0000256" key="1">
    <source>
        <dbReference type="SAM" id="MobiDB-lite"/>
    </source>
</evidence>
<proteinExistence type="predicted"/>
<dbReference type="GO" id="GO:0006508">
    <property type="term" value="P:proteolysis"/>
    <property type="evidence" value="ECO:0007669"/>
    <property type="project" value="InterPro"/>
</dbReference>
<dbReference type="PANTHER" id="PTHR46082">
    <property type="entry name" value="ATP/GTP-BINDING PROTEIN-RELATED"/>
    <property type="match status" value="1"/>
</dbReference>
<dbReference type="SUPFAM" id="SSF48452">
    <property type="entry name" value="TPR-like"/>
    <property type="match status" value="1"/>
</dbReference>